<evidence type="ECO:0000256" key="4">
    <source>
        <dbReference type="ARBA" id="ARBA00023163"/>
    </source>
</evidence>
<evidence type="ECO:0000256" key="5">
    <source>
        <dbReference type="ARBA" id="ARBA00023242"/>
    </source>
</evidence>
<dbReference type="SMART" id="SM00391">
    <property type="entry name" value="MBD"/>
    <property type="match status" value="1"/>
</dbReference>
<dbReference type="InterPro" id="IPR001739">
    <property type="entry name" value="Methyl_CpG_DNA-bd"/>
</dbReference>
<evidence type="ECO:0000259" key="6">
    <source>
        <dbReference type="PROSITE" id="PS50982"/>
    </source>
</evidence>
<protein>
    <recommendedName>
        <fullName evidence="6">MBD domain-containing protein</fullName>
    </recommendedName>
</protein>
<dbReference type="AlphaFoldDB" id="A0AA41SB70"/>
<organism evidence="7 8">
    <name type="scientific">Papaver nudicaule</name>
    <name type="common">Iceland poppy</name>
    <dbReference type="NCBI Taxonomy" id="74823"/>
    <lineage>
        <taxon>Eukaryota</taxon>
        <taxon>Viridiplantae</taxon>
        <taxon>Streptophyta</taxon>
        <taxon>Embryophyta</taxon>
        <taxon>Tracheophyta</taxon>
        <taxon>Spermatophyta</taxon>
        <taxon>Magnoliopsida</taxon>
        <taxon>Ranunculales</taxon>
        <taxon>Papaveraceae</taxon>
        <taxon>Papaveroideae</taxon>
        <taxon>Papaver</taxon>
    </lineage>
</organism>
<proteinExistence type="predicted"/>
<dbReference type="Gene3D" id="3.30.890.10">
    <property type="entry name" value="Methyl-cpg-binding Protein 2, Chain A"/>
    <property type="match status" value="1"/>
</dbReference>
<comment type="caution">
    <text evidence="7">The sequence shown here is derived from an EMBL/GenBank/DDBJ whole genome shotgun (WGS) entry which is preliminary data.</text>
</comment>
<evidence type="ECO:0000256" key="2">
    <source>
        <dbReference type="ARBA" id="ARBA00023015"/>
    </source>
</evidence>
<evidence type="ECO:0000256" key="1">
    <source>
        <dbReference type="ARBA" id="ARBA00004123"/>
    </source>
</evidence>
<name>A0AA41SB70_PAPNU</name>
<evidence type="ECO:0000313" key="8">
    <source>
        <dbReference type="Proteomes" id="UP001177140"/>
    </source>
</evidence>
<reference evidence="7" key="1">
    <citation type="submission" date="2022-03" db="EMBL/GenBank/DDBJ databases">
        <title>A functionally conserved STORR gene fusion in Papaver species that diverged 16.8 million years ago.</title>
        <authorList>
            <person name="Catania T."/>
        </authorList>
    </citation>
    <scope>NUCLEOTIDE SEQUENCE</scope>
    <source>
        <strain evidence="7">S-191538</strain>
    </source>
</reference>
<keyword evidence="8" id="KW-1185">Reference proteome</keyword>
<dbReference type="PANTHER" id="PTHR12396">
    <property type="entry name" value="METHYL-CPG BINDING PROTEIN, MBD"/>
    <property type="match status" value="1"/>
</dbReference>
<dbReference type="Pfam" id="PF01429">
    <property type="entry name" value="MBD"/>
    <property type="match status" value="1"/>
</dbReference>
<keyword evidence="4" id="KW-0804">Transcription</keyword>
<evidence type="ECO:0000313" key="7">
    <source>
        <dbReference type="EMBL" id="MCL7031930.1"/>
    </source>
</evidence>
<dbReference type="GO" id="GO:0005634">
    <property type="term" value="C:nucleus"/>
    <property type="evidence" value="ECO:0007669"/>
    <property type="project" value="UniProtKB-SubCell"/>
</dbReference>
<keyword evidence="3" id="KW-0238">DNA-binding</keyword>
<feature type="domain" description="MBD" evidence="6">
    <location>
        <begin position="52"/>
        <end position="125"/>
    </location>
</feature>
<dbReference type="EMBL" id="JAJJMA010117471">
    <property type="protein sequence ID" value="MCL7031930.1"/>
    <property type="molecule type" value="Genomic_DNA"/>
</dbReference>
<dbReference type="PANTHER" id="PTHR12396:SF10">
    <property type="entry name" value="METHYL-CPG-BINDING DOMAIN-CONTAINING PROTEIN 1-RELATED"/>
    <property type="match status" value="1"/>
</dbReference>
<keyword evidence="2" id="KW-0805">Transcription regulation</keyword>
<keyword evidence="5" id="KW-0539">Nucleus</keyword>
<dbReference type="GO" id="GO:0003677">
    <property type="term" value="F:DNA binding"/>
    <property type="evidence" value="ECO:0007669"/>
    <property type="project" value="UniProtKB-KW"/>
</dbReference>
<dbReference type="SUPFAM" id="SSF54171">
    <property type="entry name" value="DNA-binding domain"/>
    <property type="match status" value="1"/>
</dbReference>
<dbReference type="Proteomes" id="UP001177140">
    <property type="component" value="Unassembled WGS sequence"/>
</dbReference>
<comment type="subcellular location">
    <subcellularLocation>
        <location evidence="1">Nucleus</location>
    </subcellularLocation>
</comment>
<gene>
    <name evidence="7" type="ORF">MKW94_028659</name>
</gene>
<accession>A0AA41SB70</accession>
<dbReference type="CDD" id="cd01396">
    <property type="entry name" value="MeCP2_MBD"/>
    <property type="match status" value="1"/>
</dbReference>
<dbReference type="PROSITE" id="PS50982">
    <property type="entry name" value="MBD"/>
    <property type="match status" value="1"/>
</dbReference>
<dbReference type="InterPro" id="IPR016177">
    <property type="entry name" value="DNA-bd_dom_sf"/>
</dbReference>
<evidence type="ECO:0000256" key="3">
    <source>
        <dbReference type="ARBA" id="ARBA00023125"/>
    </source>
</evidence>
<sequence>MFLFLYILNNMSERNSKNQLIVAQSKLWFCENKDDKSCDDPSDIDIDNTRIWVIDKPNLPKSPAGFERGMTIRRDCSRLDVYYEITSNGKKLRSTTEVQKFLEANPDYKAIEITSSDFNFRAPMGLEETIPEDVASSKKKTKTSNVVVHDFVYDY</sequence>